<dbReference type="STRING" id="332977.SAMN05421740_112138"/>
<dbReference type="Proteomes" id="UP000198916">
    <property type="component" value="Unassembled WGS sequence"/>
</dbReference>
<proteinExistence type="predicted"/>
<evidence type="ECO:0008006" key="3">
    <source>
        <dbReference type="Google" id="ProtNLM"/>
    </source>
</evidence>
<accession>A0A1H7TXK2</accession>
<protein>
    <recommendedName>
        <fullName evidence="3">Protein NO VEIN C-terminal domain-containing protein</fullName>
    </recommendedName>
</protein>
<sequence>MLTENDIVDLLGAYFEAKGCKIKKVTTKQHGIDLEITTSDGQKTYIEAKGETSANEKSKRYSKPFTKNQRWTHVSVALMKTFVLMCKPEHSGIRFGIALPENHRDLTEKISLIIKKVGIDIYFVSREGITTL</sequence>
<name>A0A1H7TXK2_9SPHI</name>
<dbReference type="EMBL" id="FNZR01000012">
    <property type="protein sequence ID" value="SEL89188.1"/>
    <property type="molecule type" value="Genomic_DNA"/>
</dbReference>
<dbReference type="AlphaFoldDB" id="A0A1H7TXK2"/>
<evidence type="ECO:0000313" key="2">
    <source>
        <dbReference type="Proteomes" id="UP000198916"/>
    </source>
</evidence>
<reference evidence="2" key="1">
    <citation type="submission" date="2016-10" db="EMBL/GenBank/DDBJ databases">
        <authorList>
            <person name="Varghese N."/>
            <person name="Submissions S."/>
        </authorList>
    </citation>
    <scope>NUCLEOTIDE SEQUENCE [LARGE SCALE GENOMIC DNA]</scope>
    <source>
        <strain evidence="2">Jip14</strain>
    </source>
</reference>
<keyword evidence="2" id="KW-1185">Reference proteome</keyword>
<gene>
    <name evidence="1" type="ORF">SAMN05421740_112138</name>
</gene>
<evidence type="ECO:0000313" key="1">
    <source>
        <dbReference type="EMBL" id="SEL89188.1"/>
    </source>
</evidence>
<organism evidence="1 2">
    <name type="scientific">Parapedobacter koreensis</name>
    <dbReference type="NCBI Taxonomy" id="332977"/>
    <lineage>
        <taxon>Bacteria</taxon>
        <taxon>Pseudomonadati</taxon>
        <taxon>Bacteroidota</taxon>
        <taxon>Sphingobacteriia</taxon>
        <taxon>Sphingobacteriales</taxon>
        <taxon>Sphingobacteriaceae</taxon>
        <taxon>Parapedobacter</taxon>
    </lineage>
</organism>